<feature type="domain" description="L-asparaginase N-terminal" evidence="1">
    <location>
        <begin position="9"/>
        <end position="152"/>
    </location>
</feature>
<dbReference type="PANTHER" id="PTHR11707:SF28">
    <property type="entry name" value="60 KDA LYSOPHOSPHOLIPASE"/>
    <property type="match status" value="1"/>
</dbReference>
<dbReference type="Gene3D" id="3.40.50.1170">
    <property type="entry name" value="L-asparaginase, N-terminal domain"/>
    <property type="match status" value="1"/>
</dbReference>
<organism evidence="2">
    <name type="scientific">marine sediment metagenome</name>
    <dbReference type="NCBI Taxonomy" id="412755"/>
    <lineage>
        <taxon>unclassified sequences</taxon>
        <taxon>metagenomes</taxon>
        <taxon>ecological metagenomes</taxon>
    </lineage>
</organism>
<dbReference type="PIRSF" id="PIRSF500176">
    <property type="entry name" value="L_ASNase"/>
    <property type="match status" value="1"/>
</dbReference>
<evidence type="ECO:0000259" key="1">
    <source>
        <dbReference type="Pfam" id="PF00710"/>
    </source>
</evidence>
<dbReference type="InterPro" id="IPR006034">
    <property type="entry name" value="Asparaginase/glutaminase-like"/>
</dbReference>
<gene>
    <name evidence="2" type="ORF">S12H4_24541</name>
</gene>
<evidence type="ECO:0000313" key="2">
    <source>
        <dbReference type="EMBL" id="GAI78977.1"/>
    </source>
</evidence>
<protein>
    <recommendedName>
        <fullName evidence="1">L-asparaginase N-terminal domain-containing protein</fullName>
    </recommendedName>
</protein>
<comment type="caution">
    <text evidence="2">The sequence shown here is derived from an EMBL/GenBank/DDBJ whole genome shotgun (WGS) entry which is preliminary data.</text>
</comment>
<sequence length="152" mass="17086">KGGVDWLTDPETLFKFYPSLFEKVNVLKVEVPFMKASEDMDFKDWQKIARVAEKLLNNQNIRGIIITHGTDFLHYTSAALSFFLRNLNKPVVLTYSQRSIDRASSDANLNLQCAALVAISDIAEVMIVGHASSNDDFCYAMPGTKVRKLHTS</sequence>
<dbReference type="PIRSF" id="PIRSF001220">
    <property type="entry name" value="L-ASNase_gatD"/>
    <property type="match status" value="1"/>
</dbReference>
<dbReference type="SMART" id="SM00870">
    <property type="entry name" value="Asparaginase"/>
    <property type="match status" value="1"/>
</dbReference>
<dbReference type="InterPro" id="IPR036152">
    <property type="entry name" value="Asp/glu_Ase-like_sf"/>
</dbReference>
<name>X1RE47_9ZZZZ</name>
<accession>X1RE47</accession>
<proteinExistence type="predicted"/>
<dbReference type="InterPro" id="IPR037152">
    <property type="entry name" value="L-asparaginase_N_sf"/>
</dbReference>
<dbReference type="InterPro" id="IPR027474">
    <property type="entry name" value="L-asparaginase_N"/>
</dbReference>
<dbReference type="PROSITE" id="PS51732">
    <property type="entry name" value="ASN_GLN_ASE_3"/>
    <property type="match status" value="1"/>
</dbReference>
<dbReference type="EMBL" id="BARW01013352">
    <property type="protein sequence ID" value="GAI78977.1"/>
    <property type="molecule type" value="Genomic_DNA"/>
</dbReference>
<feature type="non-terminal residue" evidence="2">
    <location>
        <position position="152"/>
    </location>
</feature>
<dbReference type="SUPFAM" id="SSF53774">
    <property type="entry name" value="Glutaminase/Asparaginase"/>
    <property type="match status" value="1"/>
</dbReference>
<dbReference type="AlphaFoldDB" id="X1RE47"/>
<dbReference type="PANTHER" id="PTHR11707">
    <property type="entry name" value="L-ASPARAGINASE"/>
    <property type="match status" value="1"/>
</dbReference>
<reference evidence="2" key="1">
    <citation type="journal article" date="2014" name="Front. Microbiol.">
        <title>High frequency of phylogenetically diverse reductive dehalogenase-homologous genes in deep subseafloor sedimentary metagenomes.</title>
        <authorList>
            <person name="Kawai M."/>
            <person name="Futagami T."/>
            <person name="Toyoda A."/>
            <person name="Takaki Y."/>
            <person name="Nishi S."/>
            <person name="Hori S."/>
            <person name="Arai W."/>
            <person name="Tsubouchi T."/>
            <person name="Morono Y."/>
            <person name="Uchiyama I."/>
            <person name="Ito T."/>
            <person name="Fujiyama A."/>
            <person name="Inagaki F."/>
            <person name="Takami H."/>
        </authorList>
    </citation>
    <scope>NUCLEOTIDE SEQUENCE</scope>
    <source>
        <strain evidence="2">Expedition CK06-06</strain>
    </source>
</reference>
<dbReference type="Pfam" id="PF00710">
    <property type="entry name" value="Asparaginase"/>
    <property type="match status" value="1"/>
</dbReference>
<feature type="non-terminal residue" evidence="2">
    <location>
        <position position="1"/>
    </location>
</feature>